<dbReference type="InterPro" id="IPR006578">
    <property type="entry name" value="MADF-dom"/>
</dbReference>
<dbReference type="InterPro" id="IPR039353">
    <property type="entry name" value="TF_Adf1"/>
</dbReference>
<dbReference type="Pfam" id="PF10545">
    <property type="entry name" value="MADF_DNA_bdg"/>
    <property type="match status" value="1"/>
</dbReference>
<gene>
    <name evidence="2" type="ORF">PARMNEM_LOCUS19706</name>
</gene>
<accession>A0AAV1M3Z0</accession>
<proteinExistence type="predicted"/>
<dbReference type="Proteomes" id="UP001314205">
    <property type="component" value="Unassembled WGS sequence"/>
</dbReference>
<dbReference type="PANTHER" id="PTHR12243:SF69">
    <property type="entry name" value="SI:CH73-59F11.3"/>
    <property type="match status" value="1"/>
</dbReference>
<keyword evidence="3" id="KW-1185">Reference proteome</keyword>
<feature type="domain" description="MADF" evidence="1">
    <location>
        <begin position="12"/>
        <end position="100"/>
    </location>
</feature>
<dbReference type="PROSITE" id="PS51029">
    <property type="entry name" value="MADF"/>
    <property type="match status" value="1"/>
</dbReference>
<dbReference type="GO" id="GO:0005667">
    <property type="term" value="C:transcription regulator complex"/>
    <property type="evidence" value="ECO:0007669"/>
    <property type="project" value="TreeGrafter"/>
</dbReference>
<evidence type="ECO:0000259" key="1">
    <source>
        <dbReference type="PROSITE" id="PS51029"/>
    </source>
</evidence>
<sequence length="119" mass="13839">MTNTWSNEKTLDFINEVQLHPEIWNVETGMYKDNNAKKDAWSIVATKFDISSDDAYKKFRSLRTYVKNEERKKNKSGSAGGKQTKWFAYDAMSFILSQDTPKTRLDSENATENVCTYIY</sequence>
<evidence type="ECO:0000313" key="3">
    <source>
        <dbReference type="Proteomes" id="UP001314205"/>
    </source>
</evidence>
<evidence type="ECO:0000313" key="2">
    <source>
        <dbReference type="EMBL" id="CAK1601022.1"/>
    </source>
</evidence>
<dbReference type="GO" id="GO:0006357">
    <property type="term" value="P:regulation of transcription by RNA polymerase II"/>
    <property type="evidence" value="ECO:0007669"/>
    <property type="project" value="TreeGrafter"/>
</dbReference>
<comment type="caution">
    <text evidence="2">The sequence shown here is derived from an EMBL/GenBank/DDBJ whole genome shotgun (WGS) entry which is preliminary data.</text>
</comment>
<organism evidence="2 3">
    <name type="scientific">Parnassius mnemosyne</name>
    <name type="common">clouded apollo</name>
    <dbReference type="NCBI Taxonomy" id="213953"/>
    <lineage>
        <taxon>Eukaryota</taxon>
        <taxon>Metazoa</taxon>
        <taxon>Ecdysozoa</taxon>
        <taxon>Arthropoda</taxon>
        <taxon>Hexapoda</taxon>
        <taxon>Insecta</taxon>
        <taxon>Pterygota</taxon>
        <taxon>Neoptera</taxon>
        <taxon>Endopterygota</taxon>
        <taxon>Lepidoptera</taxon>
        <taxon>Glossata</taxon>
        <taxon>Ditrysia</taxon>
        <taxon>Papilionoidea</taxon>
        <taxon>Papilionidae</taxon>
        <taxon>Parnassiinae</taxon>
        <taxon>Parnassini</taxon>
        <taxon>Parnassius</taxon>
        <taxon>Driopa</taxon>
    </lineage>
</organism>
<protein>
    <recommendedName>
        <fullName evidence="1">MADF domain-containing protein</fullName>
    </recommendedName>
</protein>
<dbReference type="SMART" id="SM00595">
    <property type="entry name" value="MADF"/>
    <property type="match status" value="1"/>
</dbReference>
<dbReference type="AlphaFoldDB" id="A0AAV1M3Z0"/>
<dbReference type="GO" id="GO:0005634">
    <property type="term" value="C:nucleus"/>
    <property type="evidence" value="ECO:0007669"/>
    <property type="project" value="TreeGrafter"/>
</dbReference>
<name>A0AAV1M3Z0_9NEOP</name>
<dbReference type="EMBL" id="CAVLGL010000126">
    <property type="protein sequence ID" value="CAK1601022.1"/>
    <property type="molecule type" value="Genomic_DNA"/>
</dbReference>
<reference evidence="2 3" key="1">
    <citation type="submission" date="2023-11" db="EMBL/GenBank/DDBJ databases">
        <authorList>
            <person name="Hedman E."/>
            <person name="Englund M."/>
            <person name="Stromberg M."/>
            <person name="Nyberg Akerstrom W."/>
            <person name="Nylinder S."/>
            <person name="Jareborg N."/>
            <person name="Kallberg Y."/>
            <person name="Kronander E."/>
        </authorList>
    </citation>
    <scope>NUCLEOTIDE SEQUENCE [LARGE SCALE GENOMIC DNA]</scope>
</reference>
<dbReference type="PANTHER" id="PTHR12243">
    <property type="entry name" value="MADF DOMAIN TRANSCRIPTION FACTOR"/>
    <property type="match status" value="1"/>
</dbReference>